<keyword evidence="1" id="KW-0547">Nucleotide-binding</keyword>
<reference evidence="5" key="1">
    <citation type="submission" date="2009-11" db="EMBL/GenBank/DDBJ databases">
        <title>The complete chromosome 1 of Sphaerobacter thermophilus DSM 20745.</title>
        <authorList>
            <person name="Lucas S."/>
            <person name="Copeland A."/>
            <person name="Lapidus A."/>
            <person name="Glavina del Rio T."/>
            <person name="Dalin E."/>
            <person name="Tice H."/>
            <person name="Bruce D."/>
            <person name="Goodwin L."/>
            <person name="Pitluck S."/>
            <person name="Kyrpides N."/>
            <person name="Mavromatis K."/>
            <person name="Ivanova N."/>
            <person name="Mikhailova N."/>
            <person name="LaButti K.M."/>
            <person name="Clum A."/>
            <person name="Sun H.I."/>
            <person name="Brettin T."/>
            <person name="Detter J.C."/>
            <person name="Han C."/>
            <person name="Larimer F."/>
            <person name="Land M."/>
            <person name="Hauser L."/>
            <person name="Markowitz V."/>
            <person name="Cheng J.F."/>
            <person name="Hugenholtz P."/>
            <person name="Woyke T."/>
            <person name="Wu D."/>
            <person name="Steenblock K."/>
            <person name="Schneider S."/>
            <person name="Pukall R."/>
            <person name="Goeker M."/>
            <person name="Klenk H.P."/>
            <person name="Eisen J.A."/>
        </authorList>
    </citation>
    <scope>NUCLEOTIDE SEQUENCE [LARGE SCALE GENOMIC DNA]</scope>
    <source>
        <strain evidence="5">ATCC 49802 / DSM 20745 / S 6022</strain>
    </source>
</reference>
<name>D1C1B8_SPHTD</name>
<dbReference type="GO" id="GO:0005737">
    <property type="term" value="C:cytoplasm"/>
    <property type="evidence" value="ECO:0007669"/>
    <property type="project" value="TreeGrafter"/>
</dbReference>
<keyword evidence="2" id="KW-0067">ATP-binding</keyword>
<dbReference type="Gene3D" id="3.30.70.1230">
    <property type="entry name" value="Nucleotide cyclase"/>
    <property type="match status" value="1"/>
</dbReference>
<protein>
    <submittedName>
        <fullName evidence="4">Adenylate/guanylate cyclase with TPR repeats</fullName>
    </submittedName>
</protein>
<dbReference type="SMART" id="SM00044">
    <property type="entry name" value="CYCc"/>
    <property type="match status" value="1"/>
</dbReference>
<organism evidence="4 5">
    <name type="scientific">Sphaerobacter thermophilus (strain ATCC 49802 / DSM 20745 / KCCM 41009 / NCIMB 13125 / S 6022)</name>
    <dbReference type="NCBI Taxonomy" id="479434"/>
    <lineage>
        <taxon>Bacteria</taxon>
        <taxon>Pseudomonadati</taxon>
        <taxon>Thermomicrobiota</taxon>
        <taxon>Thermomicrobia</taxon>
        <taxon>Sphaerobacterales</taxon>
        <taxon>Sphaerobacterineae</taxon>
        <taxon>Sphaerobacteraceae</taxon>
        <taxon>Sphaerobacter</taxon>
    </lineage>
</organism>
<dbReference type="InterPro" id="IPR011990">
    <property type="entry name" value="TPR-like_helical_dom_sf"/>
</dbReference>
<dbReference type="InterPro" id="IPR027417">
    <property type="entry name" value="P-loop_NTPase"/>
</dbReference>
<dbReference type="InterPro" id="IPR019734">
    <property type="entry name" value="TPR_rpt"/>
</dbReference>
<dbReference type="PROSITE" id="PS50125">
    <property type="entry name" value="GUANYLATE_CYCLASE_2"/>
    <property type="match status" value="1"/>
</dbReference>
<dbReference type="SUPFAM" id="SSF52540">
    <property type="entry name" value="P-loop containing nucleoside triphosphate hydrolases"/>
    <property type="match status" value="1"/>
</dbReference>
<dbReference type="InterPro" id="IPR029787">
    <property type="entry name" value="Nucleotide_cyclase"/>
</dbReference>
<dbReference type="InterPro" id="IPR001054">
    <property type="entry name" value="A/G_cyclase"/>
</dbReference>
<dbReference type="GO" id="GO:0005524">
    <property type="term" value="F:ATP binding"/>
    <property type="evidence" value="ECO:0007669"/>
    <property type="project" value="UniProtKB-KW"/>
</dbReference>
<dbReference type="HOGENOM" id="CLU_004435_3_1_0"/>
<keyword evidence="5" id="KW-1185">Reference proteome</keyword>
<accession>D1C1B8</accession>
<dbReference type="PANTHER" id="PTHR16305">
    <property type="entry name" value="TESTICULAR SOLUBLE ADENYLYL CYCLASE"/>
    <property type="match status" value="1"/>
</dbReference>
<proteinExistence type="predicted"/>
<dbReference type="PANTHER" id="PTHR16305:SF28">
    <property type="entry name" value="GUANYLATE CYCLASE DOMAIN-CONTAINING PROTEIN"/>
    <property type="match status" value="1"/>
</dbReference>
<feature type="domain" description="Guanylate cyclase" evidence="3">
    <location>
        <begin position="17"/>
        <end position="149"/>
    </location>
</feature>
<dbReference type="Pfam" id="PF00211">
    <property type="entry name" value="Guanylate_cyc"/>
    <property type="match status" value="1"/>
</dbReference>
<dbReference type="Pfam" id="PF13191">
    <property type="entry name" value="AAA_16"/>
    <property type="match status" value="1"/>
</dbReference>
<dbReference type="GO" id="GO:0004016">
    <property type="term" value="F:adenylate cyclase activity"/>
    <property type="evidence" value="ECO:0007669"/>
    <property type="project" value="TreeGrafter"/>
</dbReference>
<dbReference type="eggNOG" id="COG3899">
    <property type="taxonomic scope" value="Bacteria"/>
</dbReference>
<dbReference type="GO" id="GO:0009190">
    <property type="term" value="P:cyclic nucleotide biosynthetic process"/>
    <property type="evidence" value="ECO:0007669"/>
    <property type="project" value="InterPro"/>
</dbReference>
<dbReference type="InterPro" id="IPR041664">
    <property type="entry name" value="AAA_16"/>
</dbReference>
<dbReference type="SUPFAM" id="SSF48452">
    <property type="entry name" value="TPR-like"/>
    <property type="match status" value="2"/>
</dbReference>
<dbReference type="eggNOG" id="COG0457">
    <property type="taxonomic scope" value="Bacteria"/>
</dbReference>
<evidence type="ECO:0000259" key="3">
    <source>
        <dbReference type="PROSITE" id="PS50125"/>
    </source>
</evidence>
<dbReference type="SUPFAM" id="SSF55073">
    <property type="entry name" value="Nucleotide cyclase"/>
    <property type="match status" value="1"/>
</dbReference>
<dbReference type="EMBL" id="CP001823">
    <property type="protein sequence ID" value="ACZ38035.1"/>
    <property type="molecule type" value="Genomic_DNA"/>
</dbReference>
<dbReference type="CDD" id="cd07302">
    <property type="entry name" value="CHD"/>
    <property type="match status" value="1"/>
</dbReference>
<reference evidence="4 5" key="2">
    <citation type="journal article" date="2010" name="Stand. Genomic Sci.">
        <title>Complete genome sequence of Desulfohalobium retbaense type strain (HR(100)).</title>
        <authorList>
            <person name="Spring S."/>
            <person name="Nolan M."/>
            <person name="Lapidus A."/>
            <person name="Glavina Del Rio T."/>
            <person name="Copeland A."/>
            <person name="Tice H."/>
            <person name="Cheng J.F."/>
            <person name="Lucas S."/>
            <person name="Land M."/>
            <person name="Chen F."/>
            <person name="Bruce D."/>
            <person name="Goodwin L."/>
            <person name="Pitluck S."/>
            <person name="Ivanova N."/>
            <person name="Mavromatis K."/>
            <person name="Mikhailova N."/>
            <person name="Pati A."/>
            <person name="Chen A."/>
            <person name="Palaniappan K."/>
            <person name="Hauser L."/>
            <person name="Chang Y.J."/>
            <person name="Jeffries C.D."/>
            <person name="Munk C."/>
            <person name="Kiss H."/>
            <person name="Chain P."/>
            <person name="Han C."/>
            <person name="Brettin T."/>
            <person name="Detter J.C."/>
            <person name="Schuler E."/>
            <person name="Goker M."/>
            <person name="Rohde M."/>
            <person name="Bristow J."/>
            <person name="Eisen J.A."/>
            <person name="Markowitz V."/>
            <person name="Hugenholtz P."/>
            <person name="Kyrpides N.C."/>
            <person name="Klenk H.P."/>
        </authorList>
    </citation>
    <scope>NUCLEOTIDE SEQUENCE [LARGE SCALE GENOMIC DNA]</scope>
    <source>
        <strain evidence="5">ATCC 49802 / DSM 20745 / S 6022</strain>
    </source>
</reference>
<gene>
    <name evidence="4" type="ordered locus">Sthe_0598</name>
</gene>
<evidence type="ECO:0000256" key="1">
    <source>
        <dbReference type="ARBA" id="ARBA00022741"/>
    </source>
</evidence>
<dbReference type="STRING" id="479434.Sthe_0598"/>
<dbReference type="GO" id="GO:0035556">
    <property type="term" value="P:intracellular signal transduction"/>
    <property type="evidence" value="ECO:0007669"/>
    <property type="project" value="InterPro"/>
</dbReference>
<dbReference type="InParanoid" id="D1C1B8"/>
<sequence length="1151" mass="125790">MTSAQRDGGARERRVVTILFCDVAGSTSIAEQLDPEEWAEIMHMAFDALMRPIERYGGTIARLMGDAVLAFFGAPRAHEDDPRRAILAALDIVAEVAPLRDLVRQTYGLEFNVRIGINTGDVVVGEFGSAAMNEYTAMGDAINLAARLQQQAEPGSILVGESTYRATAPFFRFEPVGRLALRGKARAENAYRVLQSIDVSGRLWDIAGLDAPLVGRAAEMDLLCRAYEGLSAGKGHVACLVGDAGMGKSRLISHLRGYWEDDRGRGGDVAWLEHRVVSFAGLEPYGALRQRLRRVFGIARHDTAESVHAKVMRATQHFPPATRERATRIITAVLGVGDEASPAQAISEGIAADAFRRELTSVMRELLRGWNRGKPVVFVSDDHHLIDLASEELVVDLLQLIDDAPVLFVLAFRPELGSPVWKIIETCRERYESGYSEIWLAPLAADERMALFDSLVRSDDGQRLRERVLEKAGGNPLFIEEIVRSLIDQGYLEPCDDCLEQQWRVAPHADLSQVTIPSTLHALILERVDRLAPEVRQHLQLASVIGRSFSRSLLEAISDAPGTVADHLAVLTKLDLITPDADLGVGAYSFRHPLIQEVVYGTLIRRFRSEVHRRIGDAIERLYAGRLDERAGEIGWHYSQAGDERAVGWLIKAAERAGSVGEPHAAINYTTTAIELTQRLGLQPLPRAYQLRAEAAELVGDFPAASRDFADAIEAARAISDGEAEWRALLGLGLAWTSRDYRVAGDFLHQALERAQTLGHPLAVAHSLNRIGNWHSNIGQPAAAVRAHEEALAVFEAAGAQAGRAESLDLLALARFMAGDLRGSDALYEHAIAEFRGINERRGLASSLAMRTAAGGSPLATTVPPADGDPDRRTRYALESLELSREMGWQAGEVYALVTLAGQSMLRGHYQAALEYASAGHDRAVEIGHRQWSIAALCLLGCTMMDLLQFEEAYEHYCAALANANQTGSEFWRRTSTAGVTDTLLSLGRIDEARRELDDVLRDNDRLDALARRECWLRRARIALAEGDPARCVEIVDMLHQAIQPPVSLDAVPHLALLRARALAAQGQLPDALVALDQATAGARRYGWRPLLWRALAVRSAIAPDRPEPGDPDRRAAAASGLVADLASEISDPSLRSRFTESAVAVIAQGG</sequence>
<dbReference type="Gene3D" id="1.25.40.10">
    <property type="entry name" value="Tetratricopeptide repeat domain"/>
    <property type="match status" value="2"/>
</dbReference>
<dbReference type="AlphaFoldDB" id="D1C1B8"/>
<evidence type="ECO:0000313" key="4">
    <source>
        <dbReference type="EMBL" id="ACZ38035.1"/>
    </source>
</evidence>
<dbReference type="KEGG" id="sti:Sthe_0598"/>
<dbReference type="Proteomes" id="UP000002027">
    <property type="component" value="Chromosome 1"/>
</dbReference>
<dbReference type="eggNOG" id="COG2114">
    <property type="taxonomic scope" value="Bacteria"/>
</dbReference>
<dbReference type="SMART" id="SM00028">
    <property type="entry name" value="TPR"/>
    <property type="match status" value="5"/>
</dbReference>
<evidence type="ECO:0000313" key="5">
    <source>
        <dbReference type="Proteomes" id="UP000002027"/>
    </source>
</evidence>
<evidence type="ECO:0000256" key="2">
    <source>
        <dbReference type="ARBA" id="ARBA00022840"/>
    </source>
</evidence>